<protein>
    <recommendedName>
        <fullName evidence="2">Ubiquitin-like domain-containing protein</fullName>
    </recommendedName>
</protein>
<dbReference type="Pfam" id="PF00240">
    <property type="entry name" value="ubiquitin"/>
    <property type="match status" value="3"/>
</dbReference>
<evidence type="ECO:0000313" key="4">
    <source>
        <dbReference type="Proteomes" id="UP001187192"/>
    </source>
</evidence>
<dbReference type="PROSITE" id="PS50053">
    <property type="entry name" value="UBIQUITIN_2"/>
    <property type="match status" value="3"/>
</dbReference>
<sequence>MEAPKHCGILFKGYRKIPSRNLASSQHKNNIFWRAMKILSLKVRKSATIGNLKALLNGKKGSSRDFQESHLIGDDGLKIEHGQTIVDRNQQKDQSESQIMSLQNPTRLRIYVKMASNKKTIVVEANGYHIVHDIKSKIHDVEGTNPDQYALFHDGKRLEDYRTLVSLGIKTESTLHLIFHPTSFLPISVRTPSGKILKFEVNVLHTIRDVKTIVESFIGCPVTDCKMIYAGNELEDFKSLAFYGVEEGSTLELQPSWIQIFVKTWSGKTVTLYVTQSNTVREVKEKLSCKVGVPICWQSIVYSGKRLEEKRNLSTYNIHKHSTLHMVLGY</sequence>
<dbReference type="InterPro" id="IPR050158">
    <property type="entry name" value="Ubiquitin_ubiquitin-like"/>
</dbReference>
<reference evidence="3" key="1">
    <citation type="submission" date="2023-07" db="EMBL/GenBank/DDBJ databases">
        <title>draft genome sequence of fig (Ficus carica).</title>
        <authorList>
            <person name="Takahashi T."/>
            <person name="Nishimura K."/>
        </authorList>
    </citation>
    <scope>NUCLEOTIDE SEQUENCE</scope>
</reference>
<dbReference type="PANTHER" id="PTHR10666">
    <property type="entry name" value="UBIQUITIN"/>
    <property type="match status" value="1"/>
</dbReference>
<comment type="caution">
    <text evidence="3">The sequence shown here is derived from an EMBL/GenBank/DDBJ whole genome shotgun (WGS) entry which is preliminary data.</text>
</comment>
<dbReference type="EMBL" id="BTGU01000046">
    <property type="protein sequence ID" value="GMN53379.1"/>
    <property type="molecule type" value="Genomic_DNA"/>
</dbReference>
<accession>A0AA88DK04</accession>
<feature type="domain" description="Ubiquitin-like" evidence="2">
    <location>
        <begin position="185"/>
        <end position="253"/>
    </location>
</feature>
<dbReference type="InterPro" id="IPR029071">
    <property type="entry name" value="Ubiquitin-like_domsf"/>
</dbReference>
<evidence type="ECO:0000259" key="2">
    <source>
        <dbReference type="PROSITE" id="PS50053"/>
    </source>
</evidence>
<gene>
    <name evidence="3" type="ORF">TIFTF001_022514</name>
</gene>
<dbReference type="GO" id="GO:0003729">
    <property type="term" value="F:mRNA binding"/>
    <property type="evidence" value="ECO:0007669"/>
    <property type="project" value="UniProtKB-ARBA"/>
</dbReference>
<dbReference type="InterPro" id="IPR000626">
    <property type="entry name" value="Ubiquitin-like_dom"/>
</dbReference>
<organism evidence="3 4">
    <name type="scientific">Ficus carica</name>
    <name type="common">Common fig</name>
    <dbReference type="NCBI Taxonomy" id="3494"/>
    <lineage>
        <taxon>Eukaryota</taxon>
        <taxon>Viridiplantae</taxon>
        <taxon>Streptophyta</taxon>
        <taxon>Embryophyta</taxon>
        <taxon>Tracheophyta</taxon>
        <taxon>Spermatophyta</taxon>
        <taxon>Magnoliopsida</taxon>
        <taxon>eudicotyledons</taxon>
        <taxon>Gunneridae</taxon>
        <taxon>Pentapetalae</taxon>
        <taxon>rosids</taxon>
        <taxon>fabids</taxon>
        <taxon>Rosales</taxon>
        <taxon>Moraceae</taxon>
        <taxon>Ficeae</taxon>
        <taxon>Ficus</taxon>
    </lineage>
</organism>
<dbReference type="SMART" id="SM00213">
    <property type="entry name" value="UBQ"/>
    <property type="match status" value="3"/>
</dbReference>
<dbReference type="InterPro" id="IPR019956">
    <property type="entry name" value="Ubiquitin_dom"/>
</dbReference>
<evidence type="ECO:0000313" key="3">
    <source>
        <dbReference type="EMBL" id="GMN53379.1"/>
    </source>
</evidence>
<dbReference type="SUPFAM" id="SSF54236">
    <property type="entry name" value="Ubiquitin-like"/>
    <property type="match status" value="3"/>
</dbReference>
<name>A0AA88DK04_FICCA</name>
<dbReference type="AlphaFoldDB" id="A0AA88DK04"/>
<keyword evidence="4" id="KW-1185">Reference proteome</keyword>
<proteinExistence type="predicted"/>
<dbReference type="CDD" id="cd17039">
    <property type="entry name" value="Ubl_ubiquitin_like"/>
    <property type="match status" value="1"/>
</dbReference>
<evidence type="ECO:0000256" key="1">
    <source>
        <dbReference type="ARBA" id="ARBA00022499"/>
    </source>
</evidence>
<dbReference type="Proteomes" id="UP001187192">
    <property type="component" value="Unassembled WGS sequence"/>
</dbReference>
<keyword evidence="1" id="KW-1017">Isopeptide bond</keyword>
<feature type="domain" description="Ubiquitin-like" evidence="2">
    <location>
        <begin position="258"/>
        <end position="330"/>
    </location>
</feature>
<dbReference type="Gene3D" id="3.10.20.90">
    <property type="entry name" value="Phosphatidylinositol 3-kinase Catalytic Subunit, Chain A, domain 1"/>
    <property type="match status" value="4"/>
</dbReference>
<dbReference type="PRINTS" id="PR00348">
    <property type="entry name" value="UBIQUITIN"/>
</dbReference>
<feature type="domain" description="Ubiquitin-like" evidence="2">
    <location>
        <begin position="108"/>
        <end position="178"/>
    </location>
</feature>